<dbReference type="RefSeq" id="WP_191156562.1">
    <property type="nucleotide sequence ID" value="NZ_JACXAI010000005.1"/>
</dbReference>
<keyword evidence="1 8" id="KW-0963">Cytoplasm</keyword>
<evidence type="ECO:0000256" key="2">
    <source>
        <dbReference type="ARBA" id="ARBA00022618"/>
    </source>
</evidence>
<feature type="domain" description="HTH merR-type" evidence="9">
    <location>
        <begin position="1"/>
        <end position="63"/>
    </location>
</feature>
<evidence type="ECO:0000256" key="7">
    <source>
        <dbReference type="ARBA" id="ARBA00023306"/>
    </source>
</evidence>
<reference evidence="10" key="1">
    <citation type="submission" date="2020-09" db="EMBL/GenBank/DDBJ databases">
        <title>A novel bacterium of genus Bacillus, isolated from South China Sea.</title>
        <authorList>
            <person name="Huang H."/>
            <person name="Mo K."/>
            <person name="Hu Y."/>
        </authorList>
    </citation>
    <scope>NUCLEOTIDE SEQUENCE</scope>
    <source>
        <strain evidence="10">IB182487</strain>
    </source>
</reference>
<keyword evidence="5 8" id="KW-0175">Coiled coil</keyword>
<dbReference type="Gene3D" id="1.10.1660.10">
    <property type="match status" value="1"/>
</dbReference>
<evidence type="ECO:0000256" key="5">
    <source>
        <dbReference type="ARBA" id="ARBA00023054"/>
    </source>
</evidence>
<dbReference type="HAMAP" id="MF_01170">
    <property type="entry name" value="RacA"/>
    <property type="match status" value="1"/>
</dbReference>
<evidence type="ECO:0000259" key="9">
    <source>
        <dbReference type="Pfam" id="PF13411"/>
    </source>
</evidence>
<keyword evidence="11" id="KW-1185">Reference proteome</keyword>
<evidence type="ECO:0000256" key="6">
    <source>
        <dbReference type="ARBA" id="ARBA00023125"/>
    </source>
</evidence>
<dbReference type="GO" id="GO:0003690">
    <property type="term" value="F:double-stranded DNA binding"/>
    <property type="evidence" value="ECO:0007669"/>
    <property type="project" value="UniProtKB-UniRule"/>
</dbReference>
<keyword evidence="7 8" id="KW-0131">Cell cycle</keyword>
<name>A0A926NF58_9BACI</name>
<feature type="DNA-binding region" description="H-T-H motif" evidence="8">
    <location>
        <begin position="3"/>
        <end position="23"/>
    </location>
</feature>
<dbReference type="GO" id="GO:0005737">
    <property type="term" value="C:cytoplasm"/>
    <property type="evidence" value="ECO:0007669"/>
    <property type="project" value="UniProtKB-SubCell"/>
</dbReference>
<accession>A0A926NF58</accession>
<comment type="subcellular location">
    <subcellularLocation>
        <location evidence="8">Cytoplasm</location>
    </subcellularLocation>
    <text evidence="8">Localizes to cell poles and nucleoid.</text>
</comment>
<dbReference type="GO" id="GO:0008356">
    <property type="term" value="P:asymmetric cell division"/>
    <property type="evidence" value="ECO:0007669"/>
    <property type="project" value="UniProtKB-UniRule"/>
</dbReference>
<keyword evidence="3 8" id="KW-0159">Chromosome partition</keyword>
<comment type="caution">
    <text evidence="10">The sequence shown here is derived from an EMBL/GenBank/DDBJ whole genome shotgun (WGS) entry which is preliminary data.</text>
</comment>
<dbReference type="GO" id="GO:0030261">
    <property type="term" value="P:chromosome condensation"/>
    <property type="evidence" value="ECO:0007669"/>
    <property type="project" value="UniProtKB-UniRule"/>
</dbReference>
<evidence type="ECO:0000256" key="1">
    <source>
        <dbReference type="ARBA" id="ARBA00022490"/>
    </source>
</evidence>
<dbReference type="CDD" id="cd04762">
    <property type="entry name" value="HTH_MerR-trunc"/>
    <property type="match status" value="1"/>
</dbReference>
<dbReference type="EMBL" id="JACXAI010000005">
    <property type="protein sequence ID" value="MBD1379680.1"/>
    <property type="molecule type" value="Genomic_DNA"/>
</dbReference>
<dbReference type="AlphaFoldDB" id="A0A926NF58"/>
<dbReference type="SUPFAM" id="SSF46955">
    <property type="entry name" value="Putative DNA-binding domain"/>
    <property type="match status" value="1"/>
</dbReference>
<dbReference type="Proteomes" id="UP000626844">
    <property type="component" value="Unassembled WGS sequence"/>
</dbReference>
<gene>
    <name evidence="8" type="primary">racA</name>
    <name evidence="10" type="ORF">IC621_05500</name>
</gene>
<sequence>MNTSAVAKELSVSTKTIQRWVKQLNLPMERNELGHYFFTDKDIDLLREVQTQIHNGVLLQEIQVTKPKRTGHLVEKKEATIDDEWLERLKEVERKVNEKADSVVSYQLLQHRQELEELQEKIKSLQMQLDELQKQKELLGKDNLLVFDHPHKKPKQKRKNLISSLLSF</sequence>
<dbReference type="InterPro" id="IPR047057">
    <property type="entry name" value="MerR_fam"/>
</dbReference>
<evidence type="ECO:0000313" key="10">
    <source>
        <dbReference type="EMBL" id="MBD1379680.1"/>
    </source>
</evidence>
<dbReference type="InterPro" id="IPR009061">
    <property type="entry name" value="DNA-bd_dom_put_sf"/>
</dbReference>
<dbReference type="GO" id="GO:0030435">
    <property type="term" value="P:sporulation resulting in formation of a cellular spore"/>
    <property type="evidence" value="ECO:0007669"/>
    <property type="project" value="UniProtKB-UniRule"/>
</dbReference>
<proteinExistence type="inferred from homology"/>
<dbReference type="Pfam" id="PF13411">
    <property type="entry name" value="MerR_1"/>
    <property type="match status" value="1"/>
</dbReference>
<evidence type="ECO:0000256" key="3">
    <source>
        <dbReference type="ARBA" id="ARBA00022829"/>
    </source>
</evidence>
<dbReference type="GO" id="GO:0007059">
    <property type="term" value="P:chromosome segregation"/>
    <property type="evidence" value="ECO:0007669"/>
    <property type="project" value="UniProtKB-UniRule"/>
</dbReference>
<evidence type="ECO:0000256" key="4">
    <source>
        <dbReference type="ARBA" id="ARBA00022969"/>
    </source>
</evidence>
<dbReference type="GO" id="GO:0003700">
    <property type="term" value="F:DNA-binding transcription factor activity"/>
    <property type="evidence" value="ECO:0007669"/>
    <property type="project" value="InterPro"/>
</dbReference>
<dbReference type="PANTHER" id="PTHR30204:SF96">
    <property type="entry name" value="CHROMOSOME-ANCHORING PROTEIN RACA"/>
    <property type="match status" value="1"/>
</dbReference>
<evidence type="ECO:0000313" key="11">
    <source>
        <dbReference type="Proteomes" id="UP000626844"/>
    </source>
</evidence>
<evidence type="ECO:0000256" key="8">
    <source>
        <dbReference type="HAMAP-Rule" id="MF_01170"/>
    </source>
</evidence>
<dbReference type="InterPro" id="IPR000551">
    <property type="entry name" value="MerR-type_HTH_dom"/>
</dbReference>
<keyword evidence="2 8" id="KW-0132">Cell division</keyword>
<comment type="function">
    <text evidence="8">Required for the formation of axial filaments and for anchoring the origin regions at the cell poles in sporulating cells, thus ensuring proper chromosome segregation in the prespore. Binds in a dispersed manner throughout the chromosome but preferentially to sites clustered in the origin portion of the chromosome, causing condensation of the chromosome and its remodeling into an elongated, anchored structure.</text>
</comment>
<organism evidence="10 11">
    <name type="scientific">Metabacillus arenae</name>
    <dbReference type="NCBI Taxonomy" id="2771434"/>
    <lineage>
        <taxon>Bacteria</taxon>
        <taxon>Bacillati</taxon>
        <taxon>Bacillota</taxon>
        <taxon>Bacilli</taxon>
        <taxon>Bacillales</taxon>
        <taxon>Bacillaceae</taxon>
        <taxon>Metabacillus</taxon>
    </lineage>
</organism>
<feature type="coiled-coil region" evidence="8">
    <location>
        <begin position="108"/>
        <end position="142"/>
    </location>
</feature>
<protein>
    <recommendedName>
        <fullName evidence="8">Chromosome-anchoring protein RacA</fullName>
    </recommendedName>
</protein>
<dbReference type="PANTHER" id="PTHR30204">
    <property type="entry name" value="REDOX-CYCLING DRUG-SENSING TRANSCRIPTIONAL ACTIVATOR SOXR"/>
    <property type="match status" value="1"/>
</dbReference>
<dbReference type="InterPro" id="IPR023522">
    <property type="entry name" value="Chrosome_anchoring_RacA"/>
</dbReference>
<keyword evidence="6 8" id="KW-0238">DNA-binding</keyword>
<keyword evidence="4 8" id="KW-0749">Sporulation</keyword>
<comment type="similarity">
    <text evidence="8">Belongs to the RacA family.</text>
</comment>